<feature type="signal peptide" evidence="5">
    <location>
        <begin position="1"/>
        <end position="22"/>
    </location>
</feature>
<keyword evidence="5" id="KW-0732">Signal</keyword>
<dbReference type="AlphaFoldDB" id="A0A558D9D7"/>
<comment type="subcellular location">
    <subcellularLocation>
        <location evidence="1">Cell envelope</location>
    </subcellularLocation>
</comment>
<gene>
    <name evidence="7" type="ORF">FHK82_05445</name>
</gene>
<dbReference type="SUPFAM" id="SSF52833">
    <property type="entry name" value="Thioredoxin-like"/>
    <property type="match status" value="1"/>
</dbReference>
<evidence type="ECO:0000256" key="5">
    <source>
        <dbReference type="SAM" id="SignalP"/>
    </source>
</evidence>
<dbReference type="InterPro" id="IPR036249">
    <property type="entry name" value="Thioredoxin-like_sf"/>
</dbReference>
<dbReference type="GO" id="GO:0017004">
    <property type="term" value="P:cytochrome complex assembly"/>
    <property type="evidence" value="ECO:0007669"/>
    <property type="project" value="UniProtKB-KW"/>
</dbReference>
<dbReference type="GO" id="GO:0030313">
    <property type="term" value="C:cell envelope"/>
    <property type="evidence" value="ECO:0007669"/>
    <property type="project" value="UniProtKB-SubCell"/>
</dbReference>
<dbReference type="CDD" id="cd02966">
    <property type="entry name" value="TlpA_like_family"/>
    <property type="match status" value="1"/>
</dbReference>
<comment type="caution">
    <text evidence="7">The sequence shown here is derived from an EMBL/GenBank/DDBJ whole genome shotgun (WGS) entry which is preliminary data.</text>
</comment>
<protein>
    <submittedName>
        <fullName evidence="7">TlpA family protein disulfide reductase</fullName>
    </submittedName>
</protein>
<evidence type="ECO:0000256" key="1">
    <source>
        <dbReference type="ARBA" id="ARBA00004196"/>
    </source>
</evidence>
<keyword evidence="3" id="KW-1015">Disulfide bond</keyword>
<dbReference type="InterPro" id="IPR000866">
    <property type="entry name" value="AhpC/TSA"/>
</dbReference>
<dbReference type="GO" id="GO:0016491">
    <property type="term" value="F:oxidoreductase activity"/>
    <property type="evidence" value="ECO:0007669"/>
    <property type="project" value="InterPro"/>
</dbReference>
<keyword evidence="2" id="KW-0201">Cytochrome c-type biogenesis</keyword>
<evidence type="ECO:0000313" key="7">
    <source>
        <dbReference type="EMBL" id="TVT57625.1"/>
    </source>
</evidence>
<dbReference type="InterPro" id="IPR013766">
    <property type="entry name" value="Thioredoxin_domain"/>
</dbReference>
<name>A0A558D9D7_9GAMM</name>
<dbReference type="Gene3D" id="3.40.30.10">
    <property type="entry name" value="Glutaredoxin"/>
    <property type="match status" value="1"/>
</dbReference>
<dbReference type="PROSITE" id="PS51352">
    <property type="entry name" value="THIOREDOXIN_2"/>
    <property type="match status" value="1"/>
</dbReference>
<evidence type="ECO:0000256" key="3">
    <source>
        <dbReference type="ARBA" id="ARBA00023157"/>
    </source>
</evidence>
<feature type="chain" id="PRO_5022217745" evidence="5">
    <location>
        <begin position="23"/>
        <end position="167"/>
    </location>
</feature>
<sequence length="167" mass="18902">MRFLKYFTLGWLLFSFSLGAHAADLVLPDMDGKDHSLSEFHGKWVVLNFWATWCPPCIDEMPELERFYEAHKDRNAVVIGVNMEDVSIDILKAFVDDMFITYPIWLAPPDGTTTLGRISALPTTLLISPQGELVGRRVGGITAEMIERMIEKHAHPQRQASNSKKRG</sequence>
<evidence type="ECO:0000259" key="6">
    <source>
        <dbReference type="PROSITE" id="PS51352"/>
    </source>
</evidence>
<reference evidence="7 8" key="1">
    <citation type="submission" date="2019-07" db="EMBL/GenBank/DDBJ databases">
        <title>The pathways for chlorine oxyanion respiration interact through the shared metabolite chlorate.</title>
        <authorList>
            <person name="Barnum T.P."/>
            <person name="Cheng Y."/>
            <person name="Hill K.A."/>
            <person name="Lucas L.N."/>
            <person name="Carlson H.K."/>
            <person name="Coates J.D."/>
        </authorList>
    </citation>
    <scope>NUCLEOTIDE SEQUENCE [LARGE SCALE GENOMIC DNA]</scope>
    <source>
        <strain evidence="7">BK-3</strain>
    </source>
</reference>
<feature type="domain" description="Thioredoxin" evidence="6">
    <location>
        <begin position="16"/>
        <end position="155"/>
    </location>
</feature>
<keyword evidence="4" id="KW-0676">Redox-active center</keyword>
<evidence type="ECO:0000313" key="8">
    <source>
        <dbReference type="Proteomes" id="UP000317355"/>
    </source>
</evidence>
<dbReference type="PANTHER" id="PTHR42852">
    <property type="entry name" value="THIOL:DISULFIDE INTERCHANGE PROTEIN DSBE"/>
    <property type="match status" value="1"/>
</dbReference>
<dbReference type="InterPro" id="IPR050553">
    <property type="entry name" value="Thioredoxin_ResA/DsbE_sf"/>
</dbReference>
<proteinExistence type="predicted"/>
<evidence type="ECO:0000256" key="2">
    <source>
        <dbReference type="ARBA" id="ARBA00022748"/>
    </source>
</evidence>
<dbReference type="GO" id="GO:0016209">
    <property type="term" value="F:antioxidant activity"/>
    <property type="evidence" value="ECO:0007669"/>
    <property type="project" value="InterPro"/>
</dbReference>
<organism evidence="7 8">
    <name type="scientific">Sedimenticola thiotaurini</name>
    <dbReference type="NCBI Taxonomy" id="1543721"/>
    <lineage>
        <taxon>Bacteria</taxon>
        <taxon>Pseudomonadati</taxon>
        <taxon>Pseudomonadota</taxon>
        <taxon>Gammaproteobacteria</taxon>
        <taxon>Chromatiales</taxon>
        <taxon>Sedimenticolaceae</taxon>
        <taxon>Sedimenticola</taxon>
    </lineage>
</organism>
<dbReference type="Pfam" id="PF00578">
    <property type="entry name" value="AhpC-TSA"/>
    <property type="match status" value="1"/>
</dbReference>
<evidence type="ECO:0000256" key="4">
    <source>
        <dbReference type="ARBA" id="ARBA00023284"/>
    </source>
</evidence>
<accession>A0A558D9D7</accession>
<dbReference type="PANTHER" id="PTHR42852:SF6">
    <property type="entry name" value="THIOL:DISULFIDE INTERCHANGE PROTEIN DSBE"/>
    <property type="match status" value="1"/>
</dbReference>
<dbReference type="EMBL" id="VMRY01000012">
    <property type="protein sequence ID" value="TVT57625.1"/>
    <property type="molecule type" value="Genomic_DNA"/>
</dbReference>
<dbReference type="Proteomes" id="UP000317355">
    <property type="component" value="Unassembled WGS sequence"/>
</dbReference>